<dbReference type="SUPFAM" id="SSF46565">
    <property type="entry name" value="Chaperone J-domain"/>
    <property type="match status" value="1"/>
</dbReference>
<feature type="compositionally biased region" description="Polar residues" evidence="1">
    <location>
        <begin position="121"/>
        <end position="130"/>
    </location>
</feature>
<feature type="compositionally biased region" description="Polar residues" evidence="1">
    <location>
        <begin position="138"/>
        <end position="152"/>
    </location>
</feature>
<dbReference type="KEGG" id="rva:Rvan_2934"/>
<name>E3HZ92_RHOVT</name>
<reference evidence="5" key="1">
    <citation type="journal article" date="2011" name="J. Bacteriol.">
        <title>Genome sequences of eight morphologically diverse alphaproteobacteria.</title>
        <authorList>
            <consortium name="US DOE Joint Genome Institute"/>
            <person name="Brown P.J."/>
            <person name="Kysela D.T."/>
            <person name="Buechlein A."/>
            <person name="Hemmerich C."/>
            <person name="Brun Y.V."/>
        </authorList>
    </citation>
    <scope>NUCLEOTIDE SEQUENCE [LARGE SCALE GENOMIC DNA]</scope>
    <source>
        <strain evidence="5">ATCC 17100 / ATH 3.1.1 / DSM 162 / LMG 4299</strain>
    </source>
</reference>
<dbReference type="Gene3D" id="3.90.1580.10">
    <property type="entry name" value="paralog of FGE (formylglycine-generating enzyme)"/>
    <property type="match status" value="1"/>
</dbReference>
<dbReference type="SMART" id="SM00271">
    <property type="entry name" value="DnaJ"/>
    <property type="match status" value="1"/>
</dbReference>
<dbReference type="HOGENOM" id="CLU_509837_0_0_5"/>
<evidence type="ECO:0000313" key="4">
    <source>
        <dbReference type="EMBL" id="ADP72139.1"/>
    </source>
</evidence>
<evidence type="ECO:0000313" key="5">
    <source>
        <dbReference type="Proteomes" id="UP000001399"/>
    </source>
</evidence>
<dbReference type="CDD" id="cd06257">
    <property type="entry name" value="DnaJ"/>
    <property type="match status" value="1"/>
</dbReference>
<dbReference type="PANTHER" id="PTHR23150">
    <property type="entry name" value="SULFATASE MODIFYING FACTOR 1, 2"/>
    <property type="match status" value="1"/>
</dbReference>
<keyword evidence="2" id="KW-0472">Membrane</keyword>
<keyword evidence="5" id="KW-1185">Reference proteome</keyword>
<dbReference type="SUPFAM" id="SSF56436">
    <property type="entry name" value="C-type lectin-like"/>
    <property type="match status" value="1"/>
</dbReference>
<sequence length="534" mass="57182">MHGEPDFYSILGVTRNATDVEIRRAFRTLAKKYHPDSQQASGVASDLDFSRFTEAYETLKDPERRAGYDEELSHGRQLAGLGERLMRPNAFFAGVGAGIIVAVFAVGSVFYFGGTKEAPKSQDSLRITATKTDRQTRETVTQGQPSATQATSEKVDNAESDAAQPTGASATAQPASASQVVPSPAETVKMRRTAALEKPVAEKHDAPPLPQVAPDTVIEPSNEGSEVVAVPDYPTPPPADTKAKVASKKAPPSVNGALDVSTGSVSHEIVQQFEPGNGQRESFADCAHCPEMVVIPAGQVVVGARPESAGYRPEEAPAHRVVLKKPLAVSKRVISAGNWRACVDAGVCRLTLSSLLAIGPTVPATRLTWFDAKGYVDWLSQITGRRYRLLSEAEWEYALRATSDRDGSERSEQGSRPPFDPMAELGGGGPFGRMRYERASMTSANAWGLYTGTVFEWVEDCWHASYDRAPGDGAAWLSASGGDCAYRVVRGATRGDAARFSARAREFADIGAPMLGFRVARDIPQPARTALGGP</sequence>
<dbReference type="Gene3D" id="1.10.287.110">
    <property type="entry name" value="DnaJ domain"/>
    <property type="match status" value="1"/>
</dbReference>
<evidence type="ECO:0000256" key="1">
    <source>
        <dbReference type="SAM" id="MobiDB-lite"/>
    </source>
</evidence>
<feature type="region of interest" description="Disordered" evidence="1">
    <location>
        <begin position="121"/>
        <end position="186"/>
    </location>
</feature>
<dbReference type="Proteomes" id="UP000001399">
    <property type="component" value="Chromosome"/>
</dbReference>
<feature type="domain" description="J" evidence="3">
    <location>
        <begin position="6"/>
        <end position="72"/>
    </location>
</feature>
<organism evidence="4 5">
    <name type="scientific">Rhodomicrobium vannielii (strain ATCC 17100 / DSM 162 / LMG 4299 / NCIMB 10020 / ATH 3.1.1)</name>
    <dbReference type="NCBI Taxonomy" id="648757"/>
    <lineage>
        <taxon>Bacteria</taxon>
        <taxon>Pseudomonadati</taxon>
        <taxon>Pseudomonadota</taxon>
        <taxon>Alphaproteobacteria</taxon>
        <taxon>Hyphomicrobiales</taxon>
        <taxon>Hyphomicrobiaceae</taxon>
        <taxon>Rhodomicrobium</taxon>
    </lineage>
</organism>
<dbReference type="AlphaFoldDB" id="E3HZ92"/>
<keyword evidence="2" id="KW-0812">Transmembrane</keyword>
<evidence type="ECO:0000259" key="3">
    <source>
        <dbReference type="PROSITE" id="PS50076"/>
    </source>
</evidence>
<evidence type="ECO:0000256" key="2">
    <source>
        <dbReference type="SAM" id="Phobius"/>
    </source>
</evidence>
<dbReference type="eggNOG" id="COG0484">
    <property type="taxonomic scope" value="Bacteria"/>
</dbReference>
<dbReference type="EMBL" id="CP002292">
    <property type="protein sequence ID" value="ADP72139.1"/>
    <property type="molecule type" value="Genomic_DNA"/>
</dbReference>
<dbReference type="RefSeq" id="WP_013420508.1">
    <property type="nucleotide sequence ID" value="NC_014664.1"/>
</dbReference>
<dbReference type="PANTHER" id="PTHR23150:SF35">
    <property type="entry name" value="BLL6746 PROTEIN"/>
    <property type="match status" value="1"/>
</dbReference>
<dbReference type="InterPro" id="IPR005532">
    <property type="entry name" value="SUMF_dom"/>
</dbReference>
<dbReference type="STRING" id="648757.Rvan_2934"/>
<dbReference type="Pfam" id="PF00226">
    <property type="entry name" value="DnaJ"/>
    <property type="match status" value="1"/>
</dbReference>
<accession>E3HZ92</accession>
<dbReference type="InterPro" id="IPR001623">
    <property type="entry name" value="DnaJ_domain"/>
</dbReference>
<dbReference type="InterPro" id="IPR036869">
    <property type="entry name" value="J_dom_sf"/>
</dbReference>
<feature type="transmembrane region" description="Helical" evidence="2">
    <location>
        <begin position="90"/>
        <end position="112"/>
    </location>
</feature>
<dbReference type="GO" id="GO:0120147">
    <property type="term" value="F:formylglycine-generating oxidase activity"/>
    <property type="evidence" value="ECO:0007669"/>
    <property type="project" value="TreeGrafter"/>
</dbReference>
<protein>
    <recommendedName>
        <fullName evidence="3">J domain-containing protein</fullName>
    </recommendedName>
</protein>
<dbReference type="eggNOG" id="COG1262">
    <property type="taxonomic scope" value="Bacteria"/>
</dbReference>
<dbReference type="PRINTS" id="PR00625">
    <property type="entry name" value="JDOMAIN"/>
</dbReference>
<dbReference type="InterPro" id="IPR051043">
    <property type="entry name" value="Sulfatase_Mod_Factor_Kinase"/>
</dbReference>
<keyword evidence="2" id="KW-1133">Transmembrane helix</keyword>
<feature type="compositionally biased region" description="Low complexity" evidence="1">
    <location>
        <begin position="162"/>
        <end position="179"/>
    </location>
</feature>
<dbReference type="InterPro" id="IPR042095">
    <property type="entry name" value="SUMF_sf"/>
</dbReference>
<proteinExistence type="predicted"/>
<feature type="region of interest" description="Disordered" evidence="1">
    <location>
        <begin position="227"/>
        <end position="255"/>
    </location>
</feature>
<dbReference type="PROSITE" id="PS50076">
    <property type="entry name" value="DNAJ_2"/>
    <property type="match status" value="1"/>
</dbReference>
<dbReference type="InterPro" id="IPR016187">
    <property type="entry name" value="CTDL_fold"/>
</dbReference>
<gene>
    <name evidence="4" type="ordered locus">Rvan_2934</name>
</gene>
<feature type="compositionally biased region" description="Basic and acidic residues" evidence="1">
    <location>
        <begin position="402"/>
        <end position="413"/>
    </location>
</feature>
<feature type="region of interest" description="Disordered" evidence="1">
    <location>
        <begin position="401"/>
        <end position="427"/>
    </location>
</feature>
<dbReference type="Pfam" id="PF03781">
    <property type="entry name" value="FGE-sulfatase"/>
    <property type="match status" value="1"/>
</dbReference>